<reference evidence="2" key="1">
    <citation type="submission" date="2021-03" db="EMBL/GenBank/DDBJ databases">
        <authorList>
            <person name="Jaffe A."/>
        </authorList>
    </citation>
    <scope>NUCLEOTIDE SEQUENCE</scope>
    <source>
        <strain evidence="2">RIFCSPHIGHO2_01_FULL_AR10_44_11</strain>
    </source>
</reference>
<dbReference type="GO" id="GO:0046872">
    <property type="term" value="F:metal ion binding"/>
    <property type="evidence" value="ECO:0007669"/>
    <property type="project" value="UniProtKB-KW"/>
</dbReference>
<dbReference type="PANTHER" id="PTHR34448">
    <property type="entry name" value="AMINOPEPTIDASE"/>
    <property type="match status" value="1"/>
</dbReference>
<protein>
    <recommendedName>
        <fullName evidence="4">Aminopeptidase</fullName>
    </recommendedName>
</protein>
<dbReference type="SUPFAM" id="SSF144052">
    <property type="entry name" value="Thermophilic metalloprotease-like"/>
    <property type="match status" value="1"/>
</dbReference>
<dbReference type="EMBL" id="JAGVWD010000021">
    <property type="protein sequence ID" value="MBS3057310.1"/>
    <property type="molecule type" value="Genomic_DNA"/>
</dbReference>
<comment type="caution">
    <text evidence="2">The sequence shown here is derived from an EMBL/GenBank/DDBJ whole genome shotgun (WGS) entry which is preliminary data.</text>
</comment>
<proteinExistence type="predicted"/>
<dbReference type="InterPro" id="IPR052170">
    <property type="entry name" value="M29_Exopeptidase"/>
</dbReference>
<dbReference type="Proteomes" id="UP000677687">
    <property type="component" value="Unassembled WGS sequence"/>
</dbReference>
<reference evidence="2" key="2">
    <citation type="submission" date="2021-05" db="EMBL/GenBank/DDBJ databases">
        <title>Protein family content uncovers lineage relationships and bacterial pathway maintenance mechanisms in DPANN archaea.</title>
        <authorList>
            <person name="Castelle C.J."/>
            <person name="Meheust R."/>
            <person name="Jaffe A.L."/>
            <person name="Seitz K."/>
            <person name="Gong X."/>
            <person name="Baker B.J."/>
            <person name="Banfield J.F."/>
        </authorList>
    </citation>
    <scope>NUCLEOTIDE SEQUENCE</scope>
    <source>
        <strain evidence="2">RIFCSPHIGHO2_01_FULL_AR10_44_11</strain>
    </source>
</reference>
<evidence type="ECO:0008006" key="4">
    <source>
        <dbReference type="Google" id="ProtNLM"/>
    </source>
</evidence>
<accession>A0A8T4KWQ5</accession>
<dbReference type="AlphaFoldDB" id="A0A8T4KWQ5"/>
<name>A0A8T4KWQ5_9ARCH</name>
<sequence>MAALNNASFPRRGFSLKARKKVVKVQRIPYKKPNIIVQPYMRPAARNFMRSMMLKPNERVVIFPDRRARAFAEALSEQIRNTGCTAQIIELTPQHDWLRGKYLSAITNALRSSQASIYLGFAGTLETEKIGDYLVKKIQEEKLTRHISLGELSPELIKRVLAVRPERMRRLTQVVYDSVENSRIIKINSPSGTNLTIEINPEYARWFPDADILPRGYYTNLPAGEVFTAPSNVNGRLVANGVVDVFNSVGTAKMPLEMEIRNGRILFENVKCADRRVLGEFMGKIMQRNGDKIGEFSLSTNPFLPEMLNRPSTLVDEKRLPAIAAGNPLAHDTKCRAYSSRTHIDMTIPKANIWVDGKLLMKNGGYVPEIWNKWGKISDAEALTFLKEWQNSNLQ</sequence>
<organism evidence="2 3">
    <name type="scientific">Candidatus Iainarchaeum sp</name>
    <dbReference type="NCBI Taxonomy" id="3101447"/>
    <lineage>
        <taxon>Archaea</taxon>
        <taxon>Candidatus Iainarchaeota</taxon>
        <taxon>Candidatus Iainarchaeia</taxon>
        <taxon>Candidatus Iainarchaeales</taxon>
        <taxon>Candidatus Iainarchaeaceae</taxon>
        <taxon>Candidatus Iainarchaeum</taxon>
    </lineage>
</organism>
<gene>
    <name evidence="2" type="ORF">J4415_01640</name>
</gene>
<dbReference type="PANTHER" id="PTHR34448:SF1">
    <property type="entry name" value="BLL6088 PROTEIN"/>
    <property type="match status" value="1"/>
</dbReference>
<evidence type="ECO:0000313" key="2">
    <source>
        <dbReference type="EMBL" id="MBS3057310.1"/>
    </source>
</evidence>
<evidence type="ECO:0000313" key="3">
    <source>
        <dbReference type="Proteomes" id="UP000677687"/>
    </source>
</evidence>
<keyword evidence="1" id="KW-0479">Metal-binding</keyword>
<evidence type="ECO:0000256" key="1">
    <source>
        <dbReference type="ARBA" id="ARBA00022723"/>
    </source>
</evidence>